<organism evidence="1 2">
    <name type="scientific">Halonatronomonas betaini</name>
    <dbReference type="NCBI Taxonomy" id="2778430"/>
    <lineage>
        <taxon>Bacteria</taxon>
        <taxon>Bacillati</taxon>
        <taxon>Bacillota</taxon>
        <taxon>Clostridia</taxon>
        <taxon>Halanaerobiales</taxon>
        <taxon>Halarsenatibacteraceae</taxon>
        <taxon>Halonatronomonas</taxon>
    </lineage>
</organism>
<evidence type="ECO:0000313" key="2">
    <source>
        <dbReference type="Proteomes" id="UP000621436"/>
    </source>
</evidence>
<name>A0A931AU64_9FIRM</name>
<dbReference type="Proteomes" id="UP000621436">
    <property type="component" value="Unassembled WGS sequence"/>
</dbReference>
<comment type="caution">
    <text evidence="1">The sequence shown here is derived from an EMBL/GenBank/DDBJ whole genome shotgun (WGS) entry which is preliminary data.</text>
</comment>
<gene>
    <name evidence="1" type="ORF">I0Q91_05640</name>
</gene>
<dbReference type="RefSeq" id="WP_270453452.1">
    <property type="nucleotide sequence ID" value="NZ_JADPIE010000003.1"/>
</dbReference>
<accession>A0A931AU64</accession>
<dbReference type="AlphaFoldDB" id="A0A931AU64"/>
<proteinExistence type="predicted"/>
<evidence type="ECO:0000313" key="1">
    <source>
        <dbReference type="EMBL" id="MBF8436550.1"/>
    </source>
</evidence>
<sequence length="74" mass="9116">MREINLEEYNKSKRERKLKMLKIRDRLRDENSDRSGSKNRSQEKRVLLYKLALKAKKRKFKKISDSEYRLLDNE</sequence>
<protein>
    <submittedName>
        <fullName evidence="1">Uncharacterized protein</fullName>
    </submittedName>
</protein>
<dbReference type="EMBL" id="JADPIE010000003">
    <property type="protein sequence ID" value="MBF8436550.1"/>
    <property type="molecule type" value="Genomic_DNA"/>
</dbReference>
<reference evidence="1" key="1">
    <citation type="submission" date="2020-11" db="EMBL/GenBank/DDBJ databases">
        <title>Halonatronomonas betainensis gen. nov., sp. nov. a novel haloalkaliphilic representative of the family Halanaerobiacae capable of betaine degradation.</title>
        <authorList>
            <person name="Boltyanskaya Y."/>
            <person name="Kevbrin V."/>
            <person name="Detkova E."/>
            <person name="Grouzdev D.S."/>
            <person name="Koziaeva V."/>
            <person name="Zhilina T."/>
        </authorList>
    </citation>
    <scope>NUCLEOTIDE SEQUENCE</scope>
    <source>
        <strain evidence="1">Z-7014</strain>
    </source>
</reference>
<keyword evidence="2" id="KW-1185">Reference proteome</keyword>